<dbReference type="RefSeq" id="XP_003073427.1">
    <property type="nucleotide sequence ID" value="XM_003073381.1"/>
</dbReference>
<dbReference type="Proteomes" id="UP000002313">
    <property type="component" value="Chromosome VIII"/>
</dbReference>
<keyword evidence="2" id="KW-1185">Reference proteome</keyword>
<dbReference type="InterPro" id="IPR031523">
    <property type="entry name" value="Acetyltransf_15"/>
</dbReference>
<dbReference type="VEuPathDB" id="MicrosporidiaDB:Eint_081350"/>
<organism evidence="1 2">
    <name type="scientific">Encephalitozoon intestinalis (strain ATCC 50506)</name>
    <name type="common">Microsporidian parasite</name>
    <name type="synonym">Septata intestinalis</name>
    <dbReference type="NCBI Taxonomy" id="876142"/>
    <lineage>
        <taxon>Eukaryota</taxon>
        <taxon>Fungi</taxon>
        <taxon>Fungi incertae sedis</taxon>
        <taxon>Microsporidia</taxon>
        <taxon>Unikaryonidae</taxon>
        <taxon>Encephalitozoon</taxon>
    </lineage>
</organism>
<dbReference type="KEGG" id="ein:Eint_081350"/>
<reference evidence="1 2" key="2">
    <citation type="journal article" date="2012" name="Proc. Natl. Acad. Sci. U.S.A.">
        <title>Gain and loss of multiple functionally related, horizontally transferred genes in the reduced genomes of two microsporidian parasites.</title>
        <authorList>
            <person name="Pombert J.-F."/>
            <person name="Selman M."/>
            <person name="Burki F."/>
            <person name="Bardell F.T."/>
            <person name="Farinelli L."/>
            <person name="Solter L.F."/>
            <person name="Whitman D.W."/>
            <person name="Weiss L.M."/>
            <person name="Corradi N."/>
            <person name="Keeling P.J."/>
        </authorList>
    </citation>
    <scope>NUCLEOTIDE SEQUENCE [LARGE SCALE GENOMIC DNA]</scope>
    <source>
        <strain evidence="1 2">ATCC 50506</strain>
    </source>
</reference>
<evidence type="ECO:0008006" key="3">
    <source>
        <dbReference type="Google" id="ProtNLM"/>
    </source>
</evidence>
<evidence type="ECO:0000313" key="2">
    <source>
        <dbReference type="Proteomes" id="UP000002313"/>
    </source>
</evidence>
<dbReference type="HOGENOM" id="CLU_097995_0_0_1"/>
<dbReference type="InterPro" id="IPR016181">
    <property type="entry name" value="Acyl_CoA_acyltransferase"/>
</dbReference>
<proteinExistence type="predicted"/>
<sequence>MIMVLLVYQLVLAIETCRFVKYFCDEQGIKVPEQIMDDYNEAEGEFGNDPESFDFIFHNGGEMDIFQYKIGVELVASVFLVRRTFYMIVDEEPVGRSVVLLYTMYVSKKYRGKGYSKRILKDALDSLNSHYGMNGDFLVVLHLDPKDRDMALAFSLYYNLNFRNGGFSMTGPGEKQYFLEEILEYRDPCDAVDKYNEKRDKGLHMIMFCEYSKLFTCKKIPYERLMEYGSRLKSILRSNKPVETQSMS</sequence>
<reference evidence="1 2" key="1">
    <citation type="journal article" date="2010" name="Nat. Commun.">
        <title>The complete sequence of the smallest known nuclear genome from the microsporidian Encephalitozoon intestinalis.</title>
        <authorList>
            <person name="Corradi N."/>
            <person name="Pombert J.-F."/>
            <person name="Farinelli L."/>
            <person name="Didier E.S."/>
            <person name="Keeling P.J."/>
        </authorList>
    </citation>
    <scope>NUCLEOTIDE SEQUENCE [LARGE SCALE GENOMIC DNA]</scope>
    <source>
        <strain evidence="1 2">ATCC 50506</strain>
    </source>
</reference>
<dbReference type="AlphaFoldDB" id="E0S8C9"/>
<name>E0S8C9_ENCIT</name>
<gene>
    <name evidence="1" type="ORF">Eint_081350</name>
</gene>
<dbReference type="GeneID" id="9698255"/>
<protein>
    <recommendedName>
        <fullName evidence="3">N-acetyltransferase domain-containing protein</fullName>
    </recommendedName>
</protein>
<dbReference type="Pfam" id="PF17013">
    <property type="entry name" value="Acetyltransf_15"/>
    <property type="match status" value="1"/>
</dbReference>
<dbReference type="SUPFAM" id="SSF55729">
    <property type="entry name" value="Acyl-CoA N-acyltransferases (Nat)"/>
    <property type="match status" value="1"/>
</dbReference>
<dbReference type="OrthoDB" id="2195369at2759"/>
<dbReference type="EMBL" id="CP001949">
    <property type="protein sequence ID" value="ADM12067.1"/>
    <property type="molecule type" value="Genomic_DNA"/>
</dbReference>
<accession>E0S8C9</accession>
<dbReference type="Gene3D" id="3.40.630.30">
    <property type="match status" value="1"/>
</dbReference>
<evidence type="ECO:0000313" key="1">
    <source>
        <dbReference type="EMBL" id="ADM12067.1"/>
    </source>
</evidence>
<dbReference type="CDD" id="cd04301">
    <property type="entry name" value="NAT_SF"/>
    <property type="match status" value="1"/>
</dbReference>